<keyword evidence="6" id="KW-1185">Reference proteome</keyword>
<dbReference type="InterPro" id="IPR019819">
    <property type="entry name" value="Carboxylesterase_B_CS"/>
</dbReference>
<dbReference type="PROSITE" id="PS00122">
    <property type="entry name" value="CARBOXYLESTERASE_B_1"/>
    <property type="match status" value="1"/>
</dbReference>
<dbReference type="PANTHER" id="PTHR43903">
    <property type="entry name" value="NEUROLIGIN"/>
    <property type="match status" value="1"/>
</dbReference>
<organism evidence="6 7">
    <name type="scientific">Actinia tenebrosa</name>
    <name type="common">Australian red waratah sea anemone</name>
    <dbReference type="NCBI Taxonomy" id="6105"/>
    <lineage>
        <taxon>Eukaryota</taxon>
        <taxon>Metazoa</taxon>
        <taxon>Cnidaria</taxon>
        <taxon>Anthozoa</taxon>
        <taxon>Hexacorallia</taxon>
        <taxon>Actiniaria</taxon>
        <taxon>Actiniidae</taxon>
        <taxon>Actinia</taxon>
    </lineage>
</organism>
<dbReference type="InterPro" id="IPR002018">
    <property type="entry name" value="CarbesteraseB"/>
</dbReference>
<evidence type="ECO:0000259" key="5">
    <source>
        <dbReference type="Pfam" id="PF00135"/>
    </source>
</evidence>
<dbReference type="Gene3D" id="3.40.50.1820">
    <property type="entry name" value="alpha/beta hydrolase"/>
    <property type="match status" value="1"/>
</dbReference>
<protein>
    <recommendedName>
        <fullName evidence="4">Carboxylic ester hydrolase</fullName>
        <ecNumber evidence="4">3.1.1.-</ecNumber>
    </recommendedName>
</protein>
<feature type="domain" description="Carboxylesterase type B" evidence="5">
    <location>
        <begin position="31"/>
        <end position="543"/>
    </location>
</feature>
<dbReference type="InterPro" id="IPR051093">
    <property type="entry name" value="Neuroligin/BSAL"/>
</dbReference>
<dbReference type="CDD" id="cd00312">
    <property type="entry name" value="Esterase_lipase"/>
    <property type="match status" value="1"/>
</dbReference>
<dbReference type="Pfam" id="PF00135">
    <property type="entry name" value="COesterase"/>
    <property type="match status" value="1"/>
</dbReference>
<name>A0A6P8HQJ5_ACTTE</name>
<gene>
    <name evidence="7" type="primary">LOC116291844</name>
</gene>
<sequence>MTHAIKYLFVLSHVSSLILSEGVKESSTNFPVIELEAGQVRGKRDSVAKGQDIDLFIGIPYAQPPTGELRFAAPQPAKPWKGILNATEYGAQCPQEETIGRGILAGTKSEDCLFLNIYRPAIIKENTTLAVMVWIHGGGLYHGSGSLYDGSVLASYNDVIVVTINYRLGLLGFLTIPGTELTGNYGMLDQVMALKWVKENIRSFGGNPDQVTLFGNSAGGSSTDLHILSPLSKGLFQKTIAQSGFATTAYVTVSSKHSRRYAHFADKLNCKDKKQMLSCLRSVTVEEITKAQGICDYLKLGSHLPVQIVDGVFLPDKPSVLLSQGRFNPIEAVMFGANKDEGVSKLHGVHPDPNVPPSRDSFLKTFNSIFFMGEEANDITKDAILYKYTNHTEPDSKENLLKNWRDLITDSWYISRAVFSAQNYAKAGIKTYLYRFSHNSKYSTYPQPIPGVYHFDEVQYIFGVPWKHNTYVSKATSYTDVERGLSASMMRLWANFAKYGNPSNLDNDLTPWPKYNTDSQEYLDIDLEPSIKRKIRADHVAFWNDFVPKLNNFDCHPDKKKDKNAARQRQEL</sequence>
<keyword evidence="3 4" id="KW-0378">Hydrolase</keyword>
<dbReference type="EC" id="3.1.1.-" evidence="4"/>
<feature type="chain" id="PRO_5028521269" description="Carboxylic ester hydrolase" evidence="4">
    <location>
        <begin position="21"/>
        <end position="572"/>
    </location>
</feature>
<dbReference type="Proteomes" id="UP000515163">
    <property type="component" value="Unplaced"/>
</dbReference>
<dbReference type="AlphaFoldDB" id="A0A6P8HQJ5"/>
<dbReference type="PROSITE" id="PS00941">
    <property type="entry name" value="CARBOXYLESTERASE_B_2"/>
    <property type="match status" value="1"/>
</dbReference>
<dbReference type="InterPro" id="IPR019826">
    <property type="entry name" value="Carboxylesterase_B_AS"/>
</dbReference>
<dbReference type="FunFam" id="3.40.50.1820:FF:000128">
    <property type="entry name" value="Carboxylic ester hydrolase"/>
    <property type="match status" value="1"/>
</dbReference>
<keyword evidence="2 4" id="KW-0732">Signal</keyword>
<dbReference type="InParanoid" id="A0A6P8HQJ5"/>
<evidence type="ECO:0000313" key="7">
    <source>
        <dbReference type="RefSeq" id="XP_031554922.1"/>
    </source>
</evidence>
<dbReference type="SUPFAM" id="SSF53474">
    <property type="entry name" value="alpha/beta-Hydrolases"/>
    <property type="match status" value="1"/>
</dbReference>
<reference evidence="7" key="1">
    <citation type="submission" date="2025-08" db="UniProtKB">
        <authorList>
            <consortium name="RefSeq"/>
        </authorList>
    </citation>
    <scope>IDENTIFICATION</scope>
    <source>
        <tissue evidence="7">Tentacle</tissue>
    </source>
</reference>
<proteinExistence type="inferred from homology"/>
<dbReference type="KEGG" id="aten:116291844"/>
<comment type="similarity">
    <text evidence="1 4">Belongs to the type-B carboxylesterase/lipase family.</text>
</comment>
<dbReference type="RefSeq" id="XP_031554922.1">
    <property type="nucleotide sequence ID" value="XM_031699062.1"/>
</dbReference>
<dbReference type="InterPro" id="IPR029058">
    <property type="entry name" value="AB_hydrolase_fold"/>
</dbReference>
<evidence type="ECO:0000313" key="6">
    <source>
        <dbReference type="Proteomes" id="UP000515163"/>
    </source>
</evidence>
<evidence type="ECO:0000256" key="1">
    <source>
        <dbReference type="ARBA" id="ARBA00005964"/>
    </source>
</evidence>
<dbReference type="OrthoDB" id="9000293at2759"/>
<feature type="signal peptide" evidence="4">
    <location>
        <begin position="1"/>
        <end position="20"/>
    </location>
</feature>
<dbReference type="GeneID" id="116291844"/>
<evidence type="ECO:0000256" key="4">
    <source>
        <dbReference type="RuleBase" id="RU361235"/>
    </source>
</evidence>
<accession>A0A6P8HQJ5</accession>
<evidence type="ECO:0000256" key="3">
    <source>
        <dbReference type="ARBA" id="ARBA00022801"/>
    </source>
</evidence>
<dbReference type="GO" id="GO:0016787">
    <property type="term" value="F:hydrolase activity"/>
    <property type="evidence" value="ECO:0007669"/>
    <property type="project" value="UniProtKB-KW"/>
</dbReference>
<evidence type="ECO:0000256" key="2">
    <source>
        <dbReference type="ARBA" id="ARBA00022729"/>
    </source>
</evidence>